<proteinExistence type="predicted"/>
<reference evidence="1" key="1">
    <citation type="submission" date="2019-08" db="EMBL/GenBank/DDBJ databases">
        <authorList>
            <person name="Kucharzyk K."/>
            <person name="Murdoch R.W."/>
            <person name="Higgins S."/>
            <person name="Loffler F."/>
        </authorList>
    </citation>
    <scope>NUCLEOTIDE SEQUENCE</scope>
</reference>
<dbReference type="AlphaFoldDB" id="A0A645IGX2"/>
<protein>
    <submittedName>
        <fullName evidence="1">Uncharacterized protein</fullName>
    </submittedName>
</protein>
<dbReference type="EMBL" id="VSSQ01113937">
    <property type="protein sequence ID" value="MPN50092.1"/>
    <property type="molecule type" value="Genomic_DNA"/>
</dbReference>
<name>A0A645IGX2_9ZZZZ</name>
<comment type="caution">
    <text evidence="1">The sequence shown here is derived from an EMBL/GenBank/DDBJ whole genome shotgun (WGS) entry which is preliminary data.</text>
</comment>
<accession>A0A645IGX2</accession>
<gene>
    <name evidence="1" type="ORF">SDC9_197718</name>
</gene>
<organism evidence="1">
    <name type="scientific">bioreactor metagenome</name>
    <dbReference type="NCBI Taxonomy" id="1076179"/>
    <lineage>
        <taxon>unclassified sequences</taxon>
        <taxon>metagenomes</taxon>
        <taxon>ecological metagenomes</taxon>
    </lineage>
</organism>
<sequence>MDDHILSILRLIRHDAHMVDLYAAGLGKEG</sequence>
<evidence type="ECO:0000313" key="1">
    <source>
        <dbReference type="EMBL" id="MPN50092.1"/>
    </source>
</evidence>